<reference evidence="2 3" key="1">
    <citation type="journal article" date="2010" name="DNA Res.">
        <title>Genome sequence of Kitasatospora setae NBRC 14216T: an evolutionary snapshot of the family Streptomycetaceae.</title>
        <authorList>
            <person name="Ichikawa N."/>
            <person name="Oguchi A."/>
            <person name="Ikeda H."/>
            <person name="Ishikawa J."/>
            <person name="Kitani S."/>
            <person name="Watanabe Y."/>
            <person name="Nakamura S."/>
            <person name="Katano Y."/>
            <person name="Kishi E."/>
            <person name="Sasagawa M."/>
            <person name="Ankai A."/>
            <person name="Fukui S."/>
            <person name="Hashimoto Y."/>
            <person name="Kamata S."/>
            <person name="Otoguro M."/>
            <person name="Tanikawa S."/>
            <person name="Nihira T."/>
            <person name="Horinouchi S."/>
            <person name="Ohnishi Y."/>
            <person name="Hayakawa M."/>
            <person name="Kuzuyama T."/>
            <person name="Arisawa A."/>
            <person name="Nomoto F."/>
            <person name="Miura H."/>
            <person name="Takahashi Y."/>
            <person name="Fujita N."/>
        </authorList>
    </citation>
    <scope>NUCLEOTIDE SEQUENCE [LARGE SCALE GENOMIC DNA]</scope>
    <source>
        <strain evidence="3">ATCC 33774 / DSM 43861 / JCM 3304 / KCC A-0304 / NBRC 14216 / KM-6054</strain>
    </source>
</reference>
<dbReference type="HOGENOM" id="CLU_137310_0_0_11"/>
<gene>
    <name evidence="2" type="ordered locus">KSE_07110</name>
</gene>
<dbReference type="KEGG" id="ksk:KSE_07110"/>
<organism evidence="2 3">
    <name type="scientific">Kitasatospora setae (strain ATCC 33774 / DSM 43861 / JCM 3304 / KCC A-0304 / NBRC 14216 / KM-6054)</name>
    <name type="common">Streptomyces setae</name>
    <dbReference type="NCBI Taxonomy" id="452652"/>
    <lineage>
        <taxon>Bacteria</taxon>
        <taxon>Bacillati</taxon>
        <taxon>Actinomycetota</taxon>
        <taxon>Actinomycetes</taxon>
        <taxon>Kitasatosporales</taxon>
        <taxon>Streptomycetaceae</taxon>
        <taxon>Kitasatospora</taxon>
    </lineage>
</organism>
<dbReference type="Proteomes" id="UP000007076">
    <property type="component" value="Chromosome"/>
</dbReference>
<evidence type="ECO:0000259" key="1">
    <source>
        <dbReference type="Pfam" id="PF07883"/>
    </source>
</evidence>
<dbReference type="EMBL" id="AP010968">
    <property type="protein sequence ID" value="BAJ26551.1"/>
    <property type="molecule type" value="Genomic_DNA"/>
</dbReference>
<dbReference type="InterPro" id="IPR013096">
    <property type="entry name" value="Cupin_2"/>
</dbReference>
<accession>E4N5S0</accession>
<dbReference type="STRING" id="452652.KSE_07110"/>
<name>E4N5S0_KITSK</name>
<dbReference type="SUPFAM" id="SSF51182">
    <property type="entry name" value="RmlC-like cupins"/>
    <property type="match status" value="1"/>
</dbReference>
<dbReference type="PATRIC" id="fig|452652.3.peg.704"/>
<protein>
    <recommendedName>
        <fullName evidence="1">Cupin type-2 domain-containing protein</fullName>
    </recommendedName>
</protein>
<evidence type="ECO:0000313" key="2">
    <source>
        <dbReference type="EMBL" id="BAJ26551.1"/>
    </source>
</evidence>
<proteinExistence type="predicted"/>
<dbReference type="Gene3D" id="2.60.120.10">
    <property type="entry name" value="Jelly Rolls"/>
    <property type="match status" value="1"/>
</dbReference>
<feature type="domain" description="Cupin type-2" evidence="1">
    <location>
        <begin position="74"/>
        <end position="142"/>
    </location>
</feature>
<sequence>MPGYRSIAPEAPQAAPDPAAPCALLTAAGSVGTGGAAAVGVIDAAPVLAAGFSAGPLDLTAVGRPGGTSLSLRRVDIAPGQSTGWHYHPGPMVVIVGSGTLTLTSAEGTVERPTGSAFVEAAGPGHVHNGHNTGSETVSLFTLSFMPPGVPMSFPVPAPDWALG</sequence>
<dbReference type="AlphaFoldDB" id="E4N5S0"/>
<dbReference type="eggNOG" id="COG1917">
    <property type="taxonomic scope" value="Bacteria"/>
</dbReference>
<dbReference type="InterPro" id="IPR014710">
    <property type="entry name" value="RmlC-like_jellyroll"/>
</dbReference>
<evidence type="ECO:0000313" key="3">
    <source>
        <dbReference type="Proteomes" id="UP000007076"/>
    </source>
</evidence>
<dbReference type="InterPro" id="IPR011051">
    <property type="entry name" value="RmlC_Cupin_sf"/>
</dbReference>
<dbReference type="Pfam" id="PF07883">
    <property type="entry name" value="Cupin_2"/>
    <property type="match status" value="1"/>
</dbReference>
<keyword evidence="3" id="KW-1185">Reference proteome</keyword>